<dbReference type="Proteomes" id="UP000077755">
    <property type="component" value="Chromosome 5"/>
</dbReference>
<proteinExistence type="predicted"/>
<evidence type="ECO:0000313" key="1">
    <source>
        <dbReference type="EMBL" id="WOG99644.1"/>
    </source>
</evidence>
<dbReference type="EMBL" id="CP093347">
    <property type="protein sequence ID" value="WOG99644.1"/>
    <property type="molecule type" value="Genomic_DNA"/>
</dbReference>
<keyword evidence="2" id="KW-1185">Reference proteome</keyword>
<accession>A0A164XN05</accession>
<sequence length="66" mass="7533">MLNNRVYFAGFPVRRCGKLQPEEPAESLTPVTCQIDEDCVKYNIPQCVKCVDNRCHCDLSEAQIRS</sequence>
<dbReference type="Gramene" id="KZM93377">
    <property type="protein sequence ID" value="KZM93377"/>
    <property type="gene ID" value="DCAR_016622"/>
</dbReference>
<name>A0A164XN05_DAUCS</name>
<gene>
    <name evidence="1" type="ORF">DCAR_0518997</name>
</gene>
<organism evidence="1 2">
    <name type="scientific">Daucus carota subsp. sativus</name>
    <name type="common">Carrot</name>
    <dbReference type="NCBI Taxonomy" id="79200"/>
    <lineage>
        <taxon>Eukaryota</taxon>
        <taxon>Viridiplantae</taxon>
        <taxon>Streptophyta</taxon>
        <taxon>Embryophyta</taxon>
        <taxon>Tracheophyta</taxon>
        <taxon>Spermatophyta</taxon>
        <taxon>Magnoliopsida</taxon>
        <taxon>eudicotyledons</taxon>
        <taxon>Gunneridae</taxon>
        <taxon>Pentapetalae</taxon>
        <taxon>asterids</taxon>
        <taxon>campanulids</taxon>
        <taxon>Apiales</taxon>
        <taxon>Apiaceae</taxon>
        <taxon>Apioideae</taxon>
        <taxon>Scandiceae</taxon>
        <taxon>Daucinae</taxon>
        <taxon>Daucus</taxon>
        <taxon>Daucus sect. Daucus</taxon>
    </lineage>
</organism>
<reference evidence="1" key="1">
    <citation type="journal article" date="2016" name="Nat. Genet.">
        <title>A high-quality carrot genome assembly provides new insights into carotenoid accumulation and asterid genome evolution.</title>
        <authorList>
            <person name="Iorizzo M."/>
            <person name="Ellison S."/>
            <person name="Senalik D."/>
            <person name="Zeng P."/>
            <person name="Satapoomin P."/>
            <person name="Huang J."/>
            <person name="Bowman M."/>
            <person name="Iovene M."/>
            <person name="Sanseverino W."/>
            <person name="Cavagnaro P."/>
            <person name="Yildiz M."/>
            <person name="Macko-Podgorni A."/>
            <person name="Moranska E."/>
            <person name="Grzebelus E."/>
            <person name="Grzebelus D."/>
            <person name="Ashrafi H."/>
            <person name="Zheng Z."/>
            <person name="Cheng S."/>
            <person name="Spooner D."/>
            <person name="Van Deynze A."/>
            <person name="Simon P."/>
        </authorList>
    </citation>
    <scope>NUCLEOTIDE SEQUENCE</scope>
    <source>
        <tissue evidence="1">Leaf</tissue>
    </source>
</reference>
<protein>
    <submittedName>
        <fullName evidence="1">Uncharacterized protein</fullName>
    </submittedName>
</protein>
<evidence type="ECO:0000313" key="2">
    <source>
        <dbReference type="Proteomes" id="UP000077755"/>
    </source>
</evidence>
<dbReference type="AlphaFoldDB" id="A0A164XN05"/>
<reference evidence="1" key="2">
    <citation type="submission" date="2022-03" db="EMBL/GenBank/DDBJ databases">
        <title>Draft title - Genomic analysis of global carrot germplasm unveils the trajectory of domestication and the origin of high carotenoid orange carrot.</title>
        <authorList>
            <person name="Iorizzo M."/>
            <person name="Ellison S."/>
            <person name="Senalik D."/>
            <person name="Macko-Podgorni A."/>
            <person name="Grzebelus D."/>
            <person name="Bostan H."/>
            <person name="Rolling W."/>
            <person name="Curaba J."/>
            <person name="Simon P."/>
        </authorList>
    </citation>
    <scope>NUCLEOTIDE SEQUENCE</scope>
    <source>
        <tissue evidence="1">Leaf</tissue>
    </source>
</reference>